<evidence type="ECO:0000256" key="1">
    <source>
        <dbReference type="ARBA" id="ARBA00022737"/>
    </source>
</evidence>
<organism evidence="3 4">
    <name type="scientific">Actinomortierella ambigua</name>
    <dbReference type="NCBI Taxonomy" id="1343610"/>
    <lineage>
        <taxon>Eukaryota</taxon>
        <taxon>Fungi</taxon>
        <taxon>Fungi incertae sedis</taxon>
        <taxon>Mucoromycota</taxon>
        <taxon>Mortierellomycotina</taxon>
        <taxon>Mortierellomycetes</taxon>
        <taxon>Mortierellales</taxon>
        <taxon>Mortierellaceae</taxon>
        <taxon>Actinomortierella</taxon>
    </lineage>
</organism>
<dbReference type="AlphaFoldDB" id="A0A9P6Q3B7"/>
<dbReference type="PROSITE" id="PS00626">
    <property type="entry name" value="RCC1_2"/>
    <property type="match status" value="1"/>
</dbReference>
<dbReference type="EMBL" id="JAAAJB010000273">
    <property type="protein sequence ID" value="KAG0259732.1"/>
    <property type="molecule type" value="Genomic_DNA"/>
</dbReference>
<dbReference type="PANTHER" id="PTHR22870">
    <property type="entry name" value="REGULATOR OF CHROMOSOME CONDENSATION"/>
    <property type="match status" value="1"/>
</dbReference>
<dbReference type="InterPro" id="IPR000408">
    <property type="entry name" value="Reg_chr_condens"/>
</dbReference>
<evidence type="ECO:0000313" key="4">
    <source>
        <dbReference type="Proteomes" id="UP000807716"/>
    </source>
</evidence>
<dbReference type="InterPro" id="IPR051210">
    <property type="entry name" value="Ub_ligase/GEF_domain"/>
</dbReference>
<protein>
    <submittedName>
        <fullName evidence="3">Uncharacterized protein</fullName>
    </submittedName>
</protein>
<dbReference type="PRINTS" id="PR00633">
    <property type="entry name" value="RCCNDNSATION"/>
</dbReference>
<dbReference type="PANTHER" id="PTHR22870:SF155">
    <property type="entry name" value="E3 UBIQUITIN-PROTEIN LIGASE HERC1-RELATED"/>
    <property type="match status" value="1"/>
</dbReference>
<name>A0A9P6Q3B7_9FUNG</name>
<feature type="repeat" description="RCC1" evidence="2">
    <location>
        <begin position="260"/>
        <end position="343"/>
    </location>
</feature>
<dbReference type="Proteomes" id="UP000807716">
    <property type="component" value="Unassembled WGS sequence"/>
</dbReference>
<accession>A0A9P6Q3B7</accession>
<dbReference type="PROSITE" id="PS50012">
    <property type="entry name" value="RCC1_3"/>
    <property type="match status" value="2"/>
</dbReference>
<sequence>MADHGQTPRHPNAHWHINDPVDFAASGGNHSALISCPDRTLWMAGSDDDHQCLRPAKFGTGNTNTVQSDTAGTATAARATTSAATVEEAESLASSLQFHRVADLPFLQALDRQSVARGKVYRAANDGLCGSSVHSIRWCSVACGWAFTIAVAEVEEEKAGTASTKAPEMDICSVHSRHQIDRPQVMEKAVFAWGAGSFGELGLGPGVNKTGDRPERVLVGCLARTLSSTPSSLRYEIFKVRAGLRHVLALARDREQGGKTVLVGWGNNRHGQIGMLVEPPSTTTMAHNTKKKGSGLPDVHTKISEPALLYLAPMDASSAQYKPGVEIMDVACGQNHSLVLLSDGAVYSSGLNKHDFAISYRVSASGWFTFCQSYFVRLESQCSDE</sequence>
<feature type="repeat" description="RCC1" evidence="2">
    <location>
        <begin position="188"/>
        <end position="253"/>
    </location>
</feature>
<dbReference type="InterPro" id="IPR009091">
    <property type="entry name" value="RCC1/BLIP-II"/>
</dbReference>
<keyword evidence="1" id="KW-0677">Repeat</keyword>
<dbReference type="Pfam" id="PF13540">
    <property type="entry name" value="RCC1_2"/>
    <property type="match status" value="1"/>
</dbReference>
<dbReference type="OrthoDB" id="5370059at2759"/>
<reference evidence="3" key="1">
    <citation type="journal article" date="2020" name="Fungal Divers.">
        <title>Resolving the Mortierellaceae phylogeny through synthesis of multi-gene phylogenetics and phylogenomics.</title>
        <authorList>
            <person name="Vandepol N."/>
            <person name="Liber J."/>
            <person name="Desiro A."/>
            <person name="Na H."/>
            <person name="Kennedy M."/>
            <person name="Barry K."/>
            <person name="Grigoriev I.V."/>
            <person name="Miller A.N."/>
            <person name="O'Donnell K."/>
            <person name="Stajich J.E."/>
            <person name="Bonito G."/>
        </authorList>
    </citation>
    <scope>NUCLEOTIDE SEQUENCE</scope>
    <source>
        <strain evidence="3">BC1065</strain>
    </source>
</reference>
<dbReference type="Gene3D" id="2.130.10.30">
    <property type="entry name" value="Regulator of chromosome condensation 1/beta-lactamase-inhibitor protein II"/>
    <property type="match status" value="1"/>
</dbReference>
<comment type="caution">
    <text evidence="3">The sequence shown here is derived from an EMBL/GenBank/DDBJ whole genome shotgun (WGS) entry which is preliminary data.</text>
</comment>
<dbReference type="SUPFAM" id="SSF50985">
    <property type="entry name" value="RCC1/BLIP-II"/>
    <property type="match status" value="1"/>
</dbReference>
<evidence type="ECO:0000313" key="3">
    <source>
        <dbReference type="EMBL" id="KAG0259732.1"/>
    </source>
</evidence>
<proteinExistence type="predicted"/>
<keyword evidence="4" id="KW-1185">Reference proteome</keyword>
<dbReference type="Pfam" id="PF00415">
    <property type="entry name" value="RCC1"/>
    <property type="match status" value="1"/>
</dbReference>
<gene>
    <name evidence="3" type="ORF">DFQ27_003910</name>
</gene>
<evidence type="ECO:0000256" key="2">
    <source>
        <dbReference type="PROSITE-ProRule" id="PRU00235"/>
    </source>
</evidence>